<evidence type="ECO:0000256" key="2">
    <source>
        <dbReference type="ARBA" id="ARBA00007440"/>
    </source>
</evidence>
<dbReference type="FunFam" id="1.10.10.60:FF:000062">
    <property type="entry name" value="zinc fingers and homeoboxes protein 3"/>
    <property type="match status" value="1"/>
</dbReference>
<feature type="domain" description="Homeobox" evidence="17">
    <location>
        <begin position="285"/>
        <end position="328"/>
    </location>
</feature>
<keyword evidence="11 15" id="KW-0238">DNA-binding</keyword>
<reference evidence="18 19" key="1">
    <citation type="submission" date="2025-04" db="UniProtKB">
        <authorList>
            <consortium name="RefSeq"/>
        </authorList>
    </citation>
    <scope>IDENTIFICATION</scope>
    <source>
        <tissue evidence="18 19">Muscle</tissue>
    </source>
</reference>
<evidence type="ECO:0000256" key="3">
    <source>
        <dbReference type="ARBA" id="ARBA00022491"/>
    </source>
</evidence>
<dbReference type="PROSITE" id="PS50071">
    <property type="entry name" value="HOMEOBOX_2"/>
    <property type="match status" value="1"/>
</dbReference>
<keyword evidence="6" id="KW-0677">Repeat</keyword>
<dbReference type="RefSeq" id="XP_042590054.1">
    <property type="nucleotide sequence ID" value="XM_042734120.1"/>
</dbReference>
<feature type="region of interest" description="Disordered" evidence="16">
    <location>
        <begin position="663"/>
        <end position="711"/>
    </location>
</feature>
<evidence type="ECO:0000256" key="9">
    <source>
        <dbReference type="ARBA" id="ARBA00022833"/>
    </source>
</evidence>
<dbReference type="GO" id="GO:0030154">
    <property type="term" value="P:cell differentiation"/>
    <property type="evidence" value="ECO:0007669"/>
    <property type="project" value="UniProtKB-KW"/>
</dbReference>
<dbReference type="GeneID" id="109098303"/>
<accession>A0A9Q9WUX5</accession>
<dbReference type="SMART" id="SM00389">
    <property type="entry name" value="HOX"/>
    <property type="match status" value="1"/>
</dbReference>
<feature type="region of interest" description="Disordered" evidence="16">
    <location>
        <begin position="526"/>
        <end position="552"/>
    </location>
</feature>
<keyword evidence="14 15" id="KW-0539">Nucleus</keyword>
<protein>
    <submittedName>
        <fullName evidence="18 19">Uncharacterized protein zhx3a</fullName>
    </submittedName>
</protein>
<feature type="compositionally biased region" description="Polar residues" evidence="16">
    <location>
        <begin position="687"/>
        <end position="706"/>
    </location>
</feature>
<evidence type="ECO:0000313" key="18">
    <source>
        <dbReference type="RefSeq" id="XP_042590053.1"/>
    </source>
</evidence>
<organism evidence="18">
    <name type="scientific">Cyprinus carpio</name>
    <name type="common">Common carp</name>
    <dbReference type="NCBI Taxonomy" id="7962"/>
    <lineage>
        <taxon>Eukaryota</taxon>
        <taxon>Metazoa</taxon>
        <taxon>Chordata</taxon>
        <taxon>Craniata</taxon>
        <taxon>Vertebrata</taxon>
        <taxon>Euteleostomi</taxon>
        <taxon>Actinopterygii</taxon>
        <taxon>Neopterygii</taxon>
        <taxon>Teleostei</taxon>
        <taxon>Ostariophysi</taxon>
        <taxon>Cypriniformes</taxon>
        <taxon>Cyprinidae</taxon>
        <taxon>Cyprininae</taxon>
        <taxon>Cyprinus</taxon>
    </lineage>
</organism>
<dbReference type="KEGG" id="ccar:109098303"/>
<evidence type="ECO:0000256" key="14">
    <source>
        <dbReference type="ARBA" id="ARBA00023242"/>
    </source>
</evidence>
<evidence type="ECO:0000256" key="4">
    <source>
        <dbReference type="ARBA" id="ARBA00022553"/>
    </source>
</evidence>
<keyword evidence="5" id="KW-0479">Metal-binding</keyword>
<evidence type="ECO:0000256" key="10">
    <source>
        <dbReference type="ARBA" id="ARBA00023015"/>
    </source>
</evidence>
<dbReference type="PANTHER" id="PTHR15467">
    <property type="entry name" value="ZINC-FINGERS AND HOMEOBOXES RELATED"/>
    <property type="match status" value="1"/>
</dbReference>
<dbReference type="PANTHER" id="PTHR15467:SF6">
    <property type="entry name" value="ZINC FINGERS AND HOMEOBOXES PROTEIN 3"/>
    <property type="match status" value="1"/>
</dbReference>
<keyword evidence="10" id="KW-0805">Transcription regulation</keyword>
<keyword evidence="4" id="KW-0597">Phosphoprotein</keyword>
<keyword evidence="8" id="KW-0221">Differentiation</keyword>
<evidence type="ECO:0000256" key="16">
    <source>
        <dbReference type="SAM" id="MobiDB-lite"/>
    </source>
</evidence>
<evidence type="ECO:0000259" key="17">
    <source>
        <dbReference type="PROSITE" id="PS50071"/>
    </source>
</evidence>
<evidence type="ECO:0000256" key="5">
    <source>
        <dbReference type="ARBA" id="ARBA00022723"/>
    </source>
</evidence>
<dbReference type="RefSeq" id="XP_042590053.1">
    <property type="nucleotide sequence ID" value="XM_042734119.1"/>
</dbReference>
<comment type="similarity">
    <text evidence="2">Belongs to the ZHX family.</text>
</comment>
<keyword evidence="9" id="KW-0862">Zinc</keyword>
<feature type="compositionally biased region" description="Basic and acidic residues" evidence="16">
    <location>
        <begin position="987"/>
        <end position="999"/>
    </location>
</feature>
<evidence type="ECO:0000256" key="15">
    <source>
        <dbReference type="PROSITE-ProRule" id="PRU00108"/>
    </source>
</evidence>
<dbReference type="GO" id="GO:0003677">
    <property type="term" value="F:DNA binding"/>
    <property type="evidence" value="ECO:0007669"/>
    <property type="project" value="UniProtKB-UniRule"/>
</dbReference>
<dbReference type="InterPro" id="IPR001356">
    <property type="entry name" value="HD"/>
</dbReference>
<evidence type="ECO:0000256" key="7">
    <source>
        <dbReference type="ARBA" id="ARBA00022771"/>
    </source>
</evidence>
<evidence type="ECO:0000256" key="12">
    <source>
        <dbReference type="ARBA" id="ARBA00023155"/>
    </source>
</evidence>
<keyword evidence="13" id="KW-0804">Transcription</keyword>
<dbReference type="OrthoDB" id="8868726at2759"/>
<feature type="region of interest" description="Disordered" evidence="16">
    <location>
        <begin position="967"/>
        <end position="999"/>
    </location>
</feature>
<dbReference type="AlphaFoldDB" id="A0A9Q9WUX5"/>
<gene>
    <name evidence="18 19 20" type="primary">zhx3a</name>
</gene>
<dbReference type="InterPro" id="IPR041057">
    <property type="entry name" value="ZHX_Znf_C2H2"/>
</dbReference>
<feature type="compositionally biased region" description="Low complexity" evidence="16">
    <location>
        <begin position="669"/>
        <end position="686"/>
    </location>
</feature>
<dbReference type="Pfam" id="PF18387">
    <property type="entry name" value="zf_C2H2_ZHX"/>
    <property type="match status" value="1"/>
</dbReference>
<dbReference type="RefSeq" id="XP_042590055.1">
    <property type="nucleotide sequence ID" value="XM_042734121.1"/>
</dbReference>
<dbReference type="GO" id="GO:0005634">
    <property type="term" value="C:nucleus"/>
    <property type="evidence" value="ECO:0007669"/>
    <property type="project" value="UniProtKB-SubCell"/>
</dbReference>
<evidence type="ECO:0000256" key="13">
    <source>
        <dbReference type="ARBA" id="ARBA00023163"/>
    </source>
</evidence>
<feature type="DNA-binding region" description="Homeobox" evidence="15">
    <location>
        <begin position="287"/>
        <end position="329"/>
    </location>
</feature>
<dbReference type="SMR" id="A0A9Q9WUX5"/>
<dbReference type="GO" id="GO:0008270">
    <property type="term" value="F:zinc ion binding"/>
    <property type="evidence" value="ECO:0007669"/>
    <property type="project" value="UniProtKB-KW"/>
</dbReference>
<evidence type="ECO:0000313" key="20">
    <source>
        <dbReference type="RefSeq" id="XP_042590055.1"/>
    </source>
</evidence>
<evidence type="ECO:0000256" key="11">
    <source>
        <dbReference type="ARBA" id="ARBA00023125"/>
    </source>
</evidence>
<name>A0A9Q9WUX5_CYPCA</name>
<keyword evidence="7" id="KW-0863">Zinc-finger</keyword>
<evidence type="ECO:0000313" key="19">
    <source>
        <dbReference type="RefSeq" id="XP_042590054.1"/>
    </source>
</evidence>
<dbReference type="Proteomes" id="UP001155660">
    <property type="component" value="Chromosome B11"/>
</dbReference>
<evidence type="ECO:0000256" key="6">
    <source>
        <dbReference type="ARBA" id="ARBA00022737"/>
    </source>
</evidence>
<comment type="subcellular location">
    <subcellularLocation>
        <location evidence="1 15">Nucleus</location>
    </subcellularLocation>
</comment>
<keyword evidence="12 15" id="KW-0371">Homeobox</keyword>
<feature type="compositionally biased region" description="Polar residues" evidence="16">
    <location>
        <begin position="972"/>
        <end position="986"/>
    </location>
</feature>
<dbReference type="CDD" id="cd00086">
    <property type="entry name" value="homeodomain"/>
    <property type="match status" value="1"/>
</dbReference>
<keyword evidence="3" id="KW-0678">Repressor</keyword>
<proteinExistence type="inferred from homology"/>
<dbReference type="GO" id="GO:0000981">
    <property type="term" value="F:DNA-binding transcription factor activity, RNA polymerase II-specific"/>
    <property type="evidence" value="ECO:0007669"/>
    <property type="project" value="TreeGrafter"/>
</dbReference>
<evidence type="ECO:0000256" key="1">
    <source>
        <dbReference type="ARBA" id="ARBA00004123"/>
    </source>
</evidence>
<sequence>MASKRKSTVPCMIPSKSKHMREDIILGCLPELLPTIPEDSILSISSKVEDTQRFHDFSKAEQKTSCWERGTYSCPLCCFKSGDLNLFLHHMDNCHMDFHAQPNFYCLPCKVSAVKFEGLALHNAKSHPELHAAHKRVSLQVTKRDGAITVEQTLFTEEDLSESGISITKTPIMKMTKGGHKKIVVSHTVEVHRAEPSSNKPATVTNGTSVRTLPLTTSPHIIGGISASPVHKIPNTLGIPGMHNRGPLWNSNPSSPDSNTDLPKVMIPLSSIPTYDPAMDLSSFLKTSFGKFPYPTKAELCYLTVVSGFPEEQIKLWFTAQRLKQGISWSPEEIEDTRRKMFNTVFQATPKTSRNQMHNPISQHCVSVQSNSLSSNYIPQIPKGSVMGWKGGVIVSHPSVTQATSLKQQQQQQQPEVQTPQVNIHHAVITKETGNELSCRTAENCNIVGRGGSISYHGHTGKGETSCSSSIKTGISCLPGVPKSQNSSYSEGSIMTLTNIVRKIDCHINDRNANCTSKSNISPTSIYGQQKASSNAKEKSNSSFATTSKYNSGSTYKSTSHSTICTKREGNILDHTSKSNTDTSVICSSSSNIQAEEFIPPLTHSLVPQPGNIMDPSLGKGQVLPEQPVTLKQSFIHNSFLEQKQFLAPQGQPYHVRSLTDSQSAVGGSFSNMPQSSLQSSPSSSSCLQVETSQHSSPSLSAPQEQHSPKTLLGAPQVQSTDFTAVHYKEHDPKHLPALDKDCKQSHFDRERLHRNIAQKENKGRISEQHSGITNTFYKADKNEHSNQFNTLHTFTKDNTNQAKQGMPLLRQYIQEVDQWESNSDYHEEPNVSPMKINVIALNKEESLYKTNSKQLISKPLENLINDGGPSHKNQSLEWHESYRHVPVKDEERISDISNTEPHQPDNLVGLETEQVKCDLHPERKIIFQSLDSETPMLPIKKKSKEATMDLDKPTTGEQDYWEIKDEEHQQPMGNQSLRGHQAQDSQSRDCLRGELLKV</sequence>
<evidence type="ECO:0000256" key="8">
    <source>
        <dbReference type="ARBA" id="ARBA00022782"/>
    </source>
</evidence>